<evidence type="ECO:0000313" key="1">
    <source>
        <dbReference type="EMBL" id="MBX27650.1"/>
    </source>
</evidence>
<organism evidence="1">
    <name type="scientific">Rhizophora mucronata</name>
    <name type="common">Asiatic mangrove</name>
    <dbReference type="NCBI Taxonomy" id="61149"/>
    <lineage>
        <taxon>Eukaryota</taxon>
        <taxon>Viridiplantae</taxon>
        <taxon>Streptophyta</taxon>
        <taxon>Embryophyta</taxon>
        <taxon>Tracheophyta</taxon>
        <taxon>Spermatophyta</taxon>
        <taxon>Magnoliopsida</taxon>
        <taxon>eudicotyledons</taxon>
        <taxon>Gunneridae</taxon>
        <taxon>Pentapetalae</taxon>
        <taxon>rosids</taxon>
        <taxon>fabids</taxon>
        <taxon>Malpighiales</taxon>
        <taxon>Rhizophoraceae</taxon>
        <taxon>Rhizophora</taxon>
    </lineage>
</organism>
<dbReference type="AlphaFoldDB" id="A0A2P2MBQ9"/>
<name>A0A2P2MBQ9_RHIMU</name>
<protein>
    <submittedName>
        <fullName evidence="1">Uncharacterized protein</fullName>
    </submittedName>
</protein>
<dbReference type="EMBL" id="GGEC01047166">
    <property type="protein sequence ID" value="MBX27650.1"/>
    <property type="molecule type" value="Transcribed_RNA"/>
</dbReference>
<reference evidence="1" key="1">
    <citation type="submission" date="2018-02" db="EMBL/GenBank/DDBJ databases">
        <title>Rhizophora mucronata_Transcriptome.</title>
        <authorList>
            <person name="Meera S.P."/>
            <person name="Sreeshan A."/>
            <person name="Augustine A."/>
        </authorList>
    </citation>
    <scope>NUCLEOTIDE SEQUENCE</scope>
    <source>
        <tissue evidence="1">Leaf</tissue>
    </source>
</reference>
<sequence>MLKTKDQINLQNPICQSQFCPQTII</sequence>
<proteinExistence type="predicted"/>
<accession>A0A2P2MBQ9</accession>